<sequence>MVLNGHRYLGNVACLLVLLEGIWGYQMFQESIPNGEIVPHPCKKPNIWRGVGHRRALGGGERNQFGLDFSTAGKQWTKALCQMDSDGDGKSNGEELGDPNCVWTKGQSPSRSTGLSHPGICEPMNSTQCVAKNSWVDCHQEEFICDAMNHNDTKNVTVRFPVTEIPPKETTYKCMIFDLPQDGDYHLVATKPIIDNVNAMHHIIVYGCKEAENSTIPLNKPYDCDMLPGGGCSDIIGLWQVGVPGECHGELSGFRIGVNGYKRAAFEVHWNNPALLNGTTDSSGFIFYYTSRHRQYDAGALLFGQVYLYIPPHERAVTASASCPGDCTRNVMKGNIYITFAFNHMHYLGIHQRIELWRNGTKIQNVTYDDNYMYDNPVIYRFDNHPIEVRPGDELRTTCVFKSTSRYKTTTFGWDTSKEMCLAIIAYYPKDNFTLATCHQWNSVSTCDWQKDVIQGCRYKDILNISIPESAAIYKSVMENCASLGNCQKECVGIVKETKKHPCFQGDMDKLQRMKAVTTQDPALKNKLMDFFAALDSCDVDIALEAAGSNDLKPSSIASSDEINVSSGVEPVFTIMPLLLLSLFTILKCV</sequence>
<evidence type="ECO:0000259" key="4">
    <source>
        <dbReference type="Pfam" id="PF01082"/>
    </source>
</evidence>
<evidence type="ECO:0000259" key="6">
    <source>
        <dbReference type="Pfam" id="PF24784"/>
    </source>
</evidence>
<keyword evidence="1" id="KW-1015">Disulfide bond</keyword>
<evidence type="ECO:0000256" key="1">
    <source>
        <dbReference type="ARBA" id="ARBA00023157"/>
    </source>
</evidence>
<keyword evidence="3" id="KW-0732">Signal</keyword>
<dbReference type="InterPro" id="IPR008977">
    <property type="entry name" value="PHM/PNGase_F_dom_sf"/>
</dbReference>
<dbReference type="Gene3D" id="2.60.120.230">
    <property type="match status" value="1"/>
</dbReference>
<dbReference type="InterPro" id="IPR024548">
    <property type="entry name" value="Cu2_monoox_C"/>
</dbReference>
<dbReference type="SUPFAM" id="SSF49742">
    <property type="entry name" value="PHM/PNGase F"/>
    <property type="match status" value="2"/>
</dbReference>
<dbReference type="InterPro" id="IPR057626">
    <property type="entry name" value="S-S_Temptin"/>
</dbReference>
<feature type="domain" description="Temptin Cys/Cys disulfide" evidence="6">
    <location>
        <begin position="24"/>
        <end position="120"/>
    </location>
</feature>
<evidence type="ECO:0000256" key="2">
    <source>
        <dbReference type="ARBA" id="ARBA00023180"/>
    </source>
</evidence>
<dbReference type="InterPro" id="IPR036939">
    <property type="entry name" value="Cu2_ascorb_mOase_N_sf"/>
</dbReference>
<reference evidence="7 8" key="1">
    <citation type="submission" date="2024-11" db="EMBL/GenBank/DDBJ databases">
        <title>Chromosome-level genome assembly of the freshwater bivalve Anodonta woodiana.</title>
        <authorList>
            <person name="Chen X."/>
        </authorList>
    </citation>
    <scope>NUCLEOTIDE SEQUENCE [LARGE SCALE GENOMIC DNA]</scope>
    <source>
        <strain evidence="7">MN2024</strain>
        <tissue evidence="7">Gills</tissue>
    </source>
</reference>
<protein>
    <recommendedName>
        <fullName evidence="9">Temptin</fullName>
    </recommendedName>
</protein>
<feature type="chain" id="PRO_5044845344" description="Temptin" evidence="3">
    <location>
        <begin position="25"/>
        <end position="590"/>
    </location>
</feature>
<dbReference type="Gene3D" id="2.60.120.310">
    <property type="entry name" value="Copper type II, ascorbate-dependent monooxygenase, N-terminal domain"/>
    <property type="match status" value="1"/>
</dbReference>
<evidence type="ECO:0000256" key="3">
    <source>
        <dbReference type="SAM" id="SignalP"/>
    </source>
</evidence>
<dbReference type="AlphaFoldDB" id="A0ABD3WUB9"/>
<name>A0ABD3WUB9_SINWO</name>
<dbReference type="InterPro" id="IPR014784">
    <property type="entry name" value="Cu2_ascorb_mOase-like_C"/>
</dbReference>
<dbReference type="Pfam" id="PF24784">
    <property type="entry name" value="Temptin_C"/>
    <property type="match status" value="1"/>
</dbReference>
<organism evidence="7 8">
    <name type="scientific">Sinanodonta woodiana</name>
    <name type="common">Chinese pond mussel</name>
    <name type="synonym">Anodonta woodiana</name>
    <dbReference type="NCBI Taxonomy" id="1069815"/>
    <lineage>
        <taxon>Eukaryota</taxon>
        <taxon>Metazoa</taxon>
        <taxon>Spiralia</taxon>
        <taxon>Lophotrochozoa</taxon>
        <taxon>Mollusca</taxon>
        <taxon>Bivalvia</taxon>
        <taxon>Autobranchia</taxon>
        <taxon>Heteroconchia</taxon>
        <taxon>Palaeoheterodonta</taxon>
        <taxon>Unionida</taxon>
        <taxon>Unionoidea</taxon>
        <taxon>Unionidae</taxon>
        <taxon>Unioninae</taxon>
        <taxon>Sinanodonta</taxon>
    </lineage>
</organism>
<comment type="caution">
    <text evidence="7">The sequence shown here is derived from an EMBL/GenBank/DDBJ whole genome shotgun (WGS) entry which is preliminary data.</text>
</comment>
<keyword evidence="2" id="KW-0325">Glycoprotein</keyword>
<dbReference type="Proteomes" id="UP001634394">
    <property type="component" value="Unassembled WGS sequence"/>
</dbReference>
<dbReference type="InterPro" id="IPR000323">
    <property type="entry name" value="Cu2_ascorb_mOase_N"/>
</dbReference>
<accession>A0ABD3WUB9</accession>
<dbReference type="PANTHER" id="PTHR10157">
    <property type="entry name" value="DOPAMINE BETA HYDROXYLASE RELATED"/>
    <property type="match status" value="1"/>
</dbReference>
<dbReference type="EMBL" id="JBJQND010000005">
    <property type="protein sequence ID" value="KAL3877125.1"/>
    <property type="molecule type" value="Genomic_DNA"/>
</dbReference>
<feature type="signal peptide" evidence="3">
    <location>
        <begin position="1"/>
        <end position="24"/>
    </location>
</feature>
<dbReference type="Pfam" id="PF01082">
    <property type="entry name" value="Cu2_monooxygen"/>
    <property type="match status" value="1"/>
</dbReference>
<dbReference type="PANTHER" id="PTHR10157:SF23">
    <property type="entry name" value="MOXD1 HOMOLOG 1"/>
    <property type="match status" value="1"/>
</dbReference>
<proteinExistence type="predicted"/>
<evidence type="ECO:0000259" key="5">
    <source>
        <dbReference type="Pfam" id="PF03712"/>
    </source>
</evidence>
<evidence type="ECO:0000313" key="8">
    <source>
        <dbReference type="Proteomes" id="UP001634394"/>
    </source>
</evidence>
<feature type="domain" description="Copper type II ascorbate-dependent monooxygenase N-terminal" evidence="4">
    <location>
        <begin position="158"/>
        <end position="275"/>
    </location>
</feature>
<keyword evidence="8" id="KW-1185">Reference proteome</keyword>
<evidence type="ECO:0000313" key="7">
    <source>
        <dbReference type="EMBL" id="KAL3877125.1"/>
    </source>
</evidence>
<evidence type="ECO:0008006" key="9">
    <source>
        <dbReference type="Google" id="ProtNLM"/>
    </source>
</evidence>
<feature type="domain" description="Copper type II ascorbate-dependent monooxygenase C-terminal" evidence="5">
    <location>
        <begin position="296"/>
        <end position="442"/>
    </location>
</feature>
<dbReference type="Pfam" id="PF03712">
    <property type="entry name" value="Cu2_monoox_C"/>
    <property type="match status" value="1"/>
</dbReference>
<dbReference type="InterPro" id="IPR000945">
    <property type="entry name" value="DBH-like"/>
</dbReference>
<gene>
    <name evidence="7" type="ORF">ACJMK2_034878</name>
</gene>